<evidence type="ECO:0000256" key="6">
    <source>
        <dbReference type="ARBA" id="ARBA00022927"/>
    </source>
</evidence>
<dbReference type="InterPro" id="IPR001708">
    <property type="entry name" value="YidC/ALB3/OXA1/COX18"/>
</dbReference>
<sequence>MKRFTRLSFLLAVVLLLLSACTQSKPTSTSNNNGFFHHYFVNPFASAIHYTAHVLGGNYGFAIVVVTLIIRLILMPLTLKTFKNQQQMKEKMDKVKPEMDAIQAKIKKAKSKEEQMKLQQEMMGLYRKHGVNPLNMGCLPVVIQMPILMGFYYAIRGSSEIASHSFLWFSLGKADIAMAIIAGIIYFFQFRISLLGMPEEQQKQMKFIGLLSPIMILFVSFSAPAALPLYWTVSGGFLVIQTYISKKFYQTQPAAQVKGSKNK</sequence>
<dbReference type="PANTHER" id="PTHR12428">
    <property type="entry name" value="OXA1"/>
    <property type="match status" value="1"/>
</dbReference>
<comment type="similarity">
    <text evidence="12">Belongs to the OXA1/ALB3/YidC family. Type 2 subfamily.</text>
</comment>
<evidence type="ECO:0000259" key="14">
    <source>
        <dbReference type="Pfam" id="PF02096"/>
    </source>
</evidence>
<evidence type="ECO:0000313" key="16">
    <source>
        <dbReference type="Proteomes" id="UP001341444"/>
    </source>
</evidence>
<dbReference type="PANTHER" id="PTHR12428:SF65">
    <property type="entry name" value="CYTOCHROME C OXIDASE ASSEMBLY PROTEIN COX18, MITOCHONDRIAL"/>
    <property type="match status" value="1"/>
</dbReference>
<organism evidence="15 16">
    <name type="scientific">Heyndrickxia acidicola</name>
    <dbReference type="NCBI Taxonomy" id="209389"/>
    <lineage>
        <taxon>Bacteria</taxon>
        <taxon>Bacillati</taxon>
        <taxon>Bacillota</taxon>
        <taxon>Bacilli</taxon>
        <taxon>Bacillales</taxon>
        <taxon>Bacillaceae</taxon>
        <taxon>Heyndrickxia</taxon>
    </lineage>
</organism>
<evidence type="ECO:0000256" key="7">
    <source>
        <dbReference type="ARBA" id="ARBA00022989"/>
    </source>
</evidence>
<keyword evidence="4 12" id="KW-0812">Transmembrane</keyword>
<protein>
    <recommendedName>
        <fullName evidence="12">Membrane protein insertase YidC</fullName>
    </recommendedName>
    <alternativeName>
        <fullName evidence="12">Foldase YidC</fullName>
    </alternativeName>
    <alternativeName>
        <fullName evidence="12">Membrane integrase YidC</fullName>
    </alternativeName>
    <alternativeName>
        <fullName evidence="12">Membrane protein YidC</fullName>
    </alternativeName>
</protein>
<dbReference type="NCBIfam" id="TIGR03592">
    <property type="entry name" value="yidC_oxa1_cterm"/>
    <property type="match status" value="1"/>
</dbReference>
<evidence type="ECO:0000256" key="10">
    <source>
        <dbReference type="ARBA" id="ARBA00023186"/>
    </source>
</evidence>
<name>A0ABU6MA52_9BACI</name>
<feature type="transmembrane region" description="Helical" evidence="12">
    <location>
        <begin position="167"/>
        <end position="188"/>
    </location>
</feature>
<feature type="transmembrane region" description="Helical" evidence="12">
    <location>
        <begin position="134"/>
        <end position="155"/>
    </location>
</feature>
<evidence type="ECO:0000256" key="13">
    <source>
        <dbReference type="SAM" id="SignalP"/>
    </source>
</evidence>
<dbReference type="Pfam" id="PF02096">
    <property type="entry name" value="60KD_IMP"/>
    <property type="match status" value="1"/>
</dbReference>
<keyword evidence="5 12" id="KW-0732">Signal</keyword>
<feature type="transmembrane region" description="Helical" evidence="12">
    <location>
        <begin position="59"/>
        <end position="79"/>
    </location>
</feature>
<evidence type="ECO:0000256" key="9">
    <source>
        <dbReference type="ARBA" id="ARBA00023139"/>
    </source>
</evidence>
<keyword evidence="16" id="KW-1185">Reference proteome</keyword>
<dbReference type="InterPro" id="IPR047196">
    <property type="entry name" value="YidC_ALB_C"/>
</dbReference>
<keyword evidence="8 12" id="KW-0472">Membrane</keyword>
<keyword evidence="10 12" id="KW-0143">Chaperone</keyword>
<dbReference type="RefSeq" id="WP_066263198.1">
    <property type="nucleotide sequence ID" value="NZ_JARMAB010000002.1"/>
</dbReference>
<comment type="caution">
    <text evidence="15">The sequence shown here is derived from an EMBL/GenBank/DDBJ whole genome shotgun (WGS) entry which is preliminary data.</text>
</comment>
<proteinExistence type="inferred from homology"/>
<evidence type="ECO:0000313" key="15">
    <source>
        <dbReference type="EMBL" id="MED1201552.1"/>
    </source>
</evidence>
<dbReference type="EMBL" id="JARMAB010000002">
    <property type="protein sequence ID" value="MED1201552.1"/>
    <property type="molecule type" value="Genomic_DNA"/>
</dbReference>
<dbReference type="PRINTS" id="PR00701">
    <property type="entry name" value="60KDINNERMP"/>
</dbReference>
<evidence type="ECO:0000256" key="5">
    <source>
        <dbReference type="ARBA" id="ARBA00022729"/>
    </source>
</evidence>
<evidence type="ECO:0000256" key="2">
    <source>
        <dbReference type="ARBA" id="ARBA00022448"/>
    </source>
</evidence>
<dbReference type="Proteomes" id="UP001341444">
    <property type="component" value="Unassembled WGS sequence"/>
</dbReference>
<accession>A0ABU6MA52</accession>
<comment type="function">
    <text evidence="12">Required for the insertion and/or proper folding and/or complex formation of integral membrane proteins into the membrane. Involved in integration of membrane proteins that insert both dependently and independently of the Sec translocase complex, as well as at least some lipoproteins.</text>
</comment>
<feature type="signal peptide" evidence="13">
    <location>
        <begin position="1"/>
        <end position="24"/>
    </location>
</feature>
<keyword evidence="7 12" id="KW-1133">Transmembrane helix</keyword>
<dbReference type="CDD" id="cd20070">
    <property type="entry name" value="5TM_YidC_Alb3"/>
    <property type="match status" value="1"/>
</dbReference>
<keyword evidence="11 12" id="KW-0449">Lipoprotein</keyword>
<evidence type="ECO:0000256" key="12">
    <source>
        <dbReference type="HAMAP-Rule" id="MF_01811"/>
    </source>
</evidence>
<feature type="domain" description="Membrane insertase YidC/Oxa/ALB C-terminal" evidence="14">
    <location>
        <begin position="59"/>
        <end position="246"/>
    </location>
</feature>
<evidence type="ECO:0000256" key="11">
    <source>
        <dbReference type="ARBA" id="ARBA00023288"/>
    </source>
</evidence>
<evidence type="ECO:0000256" key="1">
    <source>
        <dbReference type="ARBA" id="ARBA00004651"/>
    </source>
</evidence>
<keyword evidence="6 12" id="KW-0653">Protein transport</keyword>
<reference evidence="15 16" key="1">
    <citation type="submission" date="2023-03" db="EMBL/GenBank/DDBJ databases">
        <title>Bacillus Genome Sequencing.</title>
        <authorList>
            <person name="Dunlap C."/>
        </authorList>
    </citation>
    <scope>NUCLEOTIDE SEQUENCE [LARGE SCALE GENOMIC DNA]</scope>
    <source>
        <strain evidence="15 16">B-23453</strain>
    </source>
</reference>
<feature type="chain" id="PRO_5045530152" description="Membrane protein insertase YidC" evidence="13">
    <location>
        <begin position="25"/>
        <end position="263"/>
    </location>
</feature>
<feature type="transmembrane region" description="Helical" evidence="12">
    <location>
        <begin position="208"/>
        <end position="231"/>
    </location>
</feature>
<keyword evidence="9" id="KW-0564">Palmitate</keyword>
<gene>
    <name evidence="12 15" type="primary">yidC</name>
    <name evidence="15" type="ORF">P4T90_00435</name>
</gene>
<evidence type="ECO:0000256" key="4">
    <source>
        <dbReference type="ARBA" id="ARBA00022692"/>
    </source>
</evidence>
<evidence type="ECO:0000256" key="3">
    <source>
        <dbReference type="ARBA" id="ARBA00022475"/>
    </source>
</evidence>
<dbReference type="InterPro" id="IPR028055">
    <property type="entry name" value="YidC/Oxa/ALB_C"/>
</dbReference>
<dbReference type="InterPro" id="IPR023060">
    <property type="entry name" value="YidC/YidC1/YidC2_Firmicutes"/>
</dbReference>
<keyword evidence="3 12" id="KW-1003">Cell membrane</keyword>
<dbReference type="PROSITE" id="PS51257">
    <property type="entry name" value="PROKAR_LIPOPROTEIN"/>
    <property type="match status" value="1"/>
</dbReference>
<comment type="subcellular location">
    <subcellularLocation>
        <location evidence="1 12">Cell membrane</location>
        <topology evidence="1 12">Multi-pass membrane protein</topology>
    </subcellularLocation>
</comment>
<keyword evidence="2 12" id="KW-0813">Transport</keyword>
<evidence type="ECO:0000256" key="8">
    <source>
        <dbReference type="ARBA" id="ARBA00023136"/>
    </source>
</evidence>
<dbReference type="HAMAP" id="MF_01811">
    <property type="entry name" value="YidC_type2"/>
    <property type="match status" value="1"/>
</dbReference>